<dbReference type="GO" id="GO:0006355">
    <property type="term" value="P:regulation of DNA-templated transcription"/>
    <property type="evidence" value="ECO:0007669"/>
    <property type="project" value="InterPro"/>
</dbReference>
<dbReference type="Proteomes" id="UP001372338">
    <property type="component" value="Unassembled WGS sequence"/>
</dbReference>
<evidence type="ECO:0000256" key="1">
    <source>
        <dbReference type="ARBA" id="ARBA00023015"/>
    </source>
</evidence>
<proteinExistence type="predicted"/>
<feature type="region of interest" description="Disordered" evidence="5">
    <location>
        <begin position="125"/>
        <end position="147"/>
    </location>
</feature>
<feature type="domain" description="NAC" evidence="6">
    <location>
        <begin position="7"/>
        <end position="156"/>
    </location>
</feature>
<feature type="compositionally biased region" description="Basic and acidic residues" evidence="5">
    <location>
        <begin position="125"/>
        <end position="139"/>
    </location>
</feature>
<evidence type="ECO:0000256" key="2">
    <source>
        <dbReference type="ARBA" id="ARBA00023125"/>
    </source>
</evidence>
<keyword evidence="8" id="KW-1185">Reference proteome</keyword>
<protein>
    <recommendedName>
        <fullName evidence="6">NAC domain-containing protein</fullName>
    </recommendedName>
</protein>
<evidence type="ECO:0000256" key="3">
    <source>
        <dbReference type="ARBA" id="ARBA00023163"/>
    </source>
</evidence>
<evidence type="ECO:0000259" key="6">
    <source>
        <dbReference type="PROSITE" id="PS51005"/>
    </source>
</evidence>
<organism evidence="7 8">
    <name type="scientific">Crotalaria pallida</name>
    <name type="common">Smooth rattlebox</name>
    <name type="synonym">Crotalaria striata</name>
    <dbReference type="NCBI Taxonomy" id="3830"/>
    <lineage>
        <taxon>Eukaryota</taxon>
        <taxon>Viridiplantae</taxon>
        <taxon>Streptophyta</taxon>
        <taxon>Embryophyta</taxon>
        <taxon>Tracheophyta</taxon>
        <taxon>Spermatophyta</taxon>
        <taxon>Magnoliopsida</taxon>
        <taxon>eudicotyledons</taxon>
        <taxon>Gunneridae</taxon>
        <taxon>Pentapetalae</taxon>
        <taxon>rosids</taxon>
        <taxon>fabids</taxon>
        <taxon>Fabales</taxon>
        <taxon>Fabaceae</taxon>
        <taxon>Papilionoideae</taxon>
        <taxon>50 kb inversion clade</taxon>
        <taxon>genistoids sensu lato</taxon>
        <taxon>core genistoids</taxon>
        <taxon>Crotalarieae</taxon>
        <taxon>Crotalaria</taxon>
    </lineage>
</organism>
<evidence type="ECO:0000256" key="4">
    <source>
        <dbReference type="ARBA" id="ARBA00023242"/>
    </source>
</evidence>
<keyword evidence="2" id="KW-0238">DNA-binding</keyword>
<dbReference type="GO" id="GO:0048731">
    <property type="term" value="P:system development"/>
    <property type="evidence" value="ECO:0007669"/>
    <property type="project" value="TreeGrafter"/>
</dbReference>
<feature type="compositionally biased region" description="Acidic residues" evidence="5">
    <location>
        <begin position="202"/>
        <end position="217"/>
    </location>
</feature>
<feature type="region of interest" description="Disordered" evidence="5">
    <location>
        <begin position="178"/>
        <end position="217"/>
    </location>
</feature>
<dbReference type="EMBL" id="JAYWIO010000004">
    <property type="protein sequence ID" value="KAK7267721.1"/>
    <property type="molecule type" value="Genomic_DNA"/>
</dbReference>
<keyword evidence="1" id="KW-0805">Transcription regulation</keyword>
<accession>A0AAN9F4F2</accession>
<feature type="compositionally biased region" description="Basic and acidic residues" evidence="5">
    <location>
        <begin position="184"/>
        <end position="201"/>
    </location>
</feature>
<dbReference type="PANTHER" id="PTHR31719:SF164">
    <property type="entry name" value="NAC DOMAIN-CONTAINING PROTEIN"/>
    <property type="match status" value="1"/>
</dbReference>
<dbReference type="Pfam" id="PF02365">
    <property type="entry name" value="NAM"/>
    <property type="match status" value="1"/>
</dbReference>
<comment type="caution">
    <text evidence="7">The sequence shown here is derived from an EMBL/GenBank/DDBJ whole genome shotgun (WGS) entry which is preliminary data.</text>
</comment>
<sequence length="267" mass="31115">MAHASPSTSSKTYKPRDEELIKDFLYNKVQGKPVPNCLSVIEYDLYGDQDPWEIWENFKESSYDGKDLYVFTTLKKKSLNGSRFGRIIGGGSWEAEDTGKKVLGERTKRQCIGIKKRFRYEKNKTEKKENGRFRKNEKLAKKRKREDKAITTTGEKRIVVLGLAANAVSTDNMSDFMEEQDIEEGTRNKLENEDVKTKSDSMEQDNDSMEQDNDDDSTSWWSDLFSLELRKDNQGNLIQVQEQDIHMLPNPYYKDFVNEWCYLNIHA</sequence>
<evidence type="ECO:0000313" key="8">
    <source>
        <dbReference type="Proteomes" id="UP001372338"/>
    </source>
</evidence>
<evidence type="ECO:0000256" key="5">
    <source>
        <dbReference type="SAM" id="MobiDB-lite"/>
    </source>
</evidence>
<keyword evidence="3" id="KW-0804">Transcription</keyword>
<reference evidence="7 8" key="1">
    <citation type="submission" date="2024-01" db="EMBL/GenBank/DDBJ databases">
        <title>The genomes of 5 underutilized Papilionoideae crops provide insights into root nodulation and disease resistanc.</title>
        <authorList>
            <person name="Yuan L."/>
        </authorList>
    </citation>
    <scope>NUCLEOTIDE SEQUENCE [LARGE SCALE GENOMIC DNA]</scope>
    <source>
        <strain evidence="7">ZHUSHIDOU_FW_LH</strain>
        <tissue evidence="7">Leaf</tissue>
    </source>
</reference>
<dbReference type="SUPFAM" id="SSF101941">
    <property type="entry name" value="NAC domain"/>
    <property type="match status" value="1"/>
</dbReference>
<dbReference type="PANTHER" id="PTHR31719">
    <property type="entry name" value="NAC TRANSCRIPTION FACTOR 56"/>
    <property type="match status" value="1"/>
</dbReference>
<gene>
    <name evidence="7" type="ORF">RIF29_20399</name>
</gene>
<dbReference type="PROSITE" id="PS51005">
    <property type="entry name" value="NAC"/>
    <property type="match status" value="1"/>
</dbReference>
<dbReference type="GO" id="GO:0003677">
    <property type="term" value="F:DNA binding"/>
    <property type="evidence" value="ECO:0007669"/>
    <property type="project" value="UniProtKB-KW"/>
</dbReference>
<dbReference type="InterPro" id="IPR036093">
    <property type="entry name" value="NAC_dom_sf"/>
</dbReference>
<evidence type="ECO:0000313" key="7">
    <source>
        <dbReference type="EMBL" id="KAK7267721.1"/>
    </source>
</evidence>
<dbReference type="AlphaFoldDB" id="A0AAN9F4F2"/>
<dbReference type="InterPro" id="IPR003441">
    <property type="entry name" value="NAC-dom"/>
</dbReference>
<dbReference type="Gene3D" id="2.170.150.80">
    <property type="entry name" value="NAC domain"/>
    <property type="match status" value="1"/>
</dbReference>
<name>A0AAN9F4F2_CROPI</name>
<keyword evidence="4" id="KW-0539">Nucleus</keyword>